<dbReference type="CDD" id="cd10975">
    <property type="entry name" value="CE4_CDA_like_2"/>
    <property type="match status" value="1"/>
</dbReference>
<keyword evidence="4" id="KW-1185">Reference proteome</keyword>
<accession>A0ABR3H6P5</accession>
<feature type="domain" description="NodB homology" evidence="2">
    <location>
        <begin position="61"/>
        <end position="135"/>
    </location>
</feature>
<feature type="chain" id="PRO_5045162877" description="NodB homology domain-containing protein" evidence="1">
    <location>
        <begin position="18"/>
        <end position="396"/>
    </location>
</feature>
<reference evidence="3 4" key="1">
    <citation type="submission" date="2024-06" db="EMBL/GenBank/DDBJ databases">
        <title>A chromosome-level genome assembly of beet webworm, Loxostege sticticalis.</title>
        <authorList>
            <person name="Zhang Y."/>
        </authorList>
    </citation>
    <scope>NUCLEOTIDE SEQUENCE [LARGE SCALE GENOMIC DNA]</scope>
    <source>
        <strain evidence="3">AQ026</strain>
        <tissue evidence="3">Whole body</tissue>
    </source>
</reference>
<dbReference type="PANTHER" id="PTHR45985:SF8">
    <property type="entry name" value="CHITIN DEACETYLASE-LIKE 9, ISOFORM A"/>
    <property type="match status" value="1"/>
</dbReference>
<dbReference type="InterPro" id="IPR011330">
    <property type="entry name" value="Glyco_hydro/deAcase_b/a-brl"/>
</dbReference>
<gene>
    <name evidence="3" type="ORF">ABMA27_009854</name>
</gene>
<dbReference type="InterPro" id="IPR052740">
    <property type="entry name" value="CE4"/>
</dbReference>
<keyword evidence="1" id="KW-0732">Signal</keyword>
<dbReference type="Gene3D" id="3.20.20.370">
    <property type="entry name" value="Glycoside hydrolase/deacetylase"/>
    <property type="match status" value="1"/>
</dbReference>
<proteinExistence type="predicted"/>
<evidence type="ECO:0000259" key="2">
    <source>
        <dbReference type="Pfam" id="PF01522"/>
    </source>
</evidence>
<evidence type="ECO:0000256" key="1">
    <source>
        <dbReference type="SAM" id="SignalP"/>
    </source>
</evidence>
<dbReference type="InterPro" id="IPR002509">
    <property type="entry name" value="NODB_dom"/>
</dbReference>
<comment type="caution">
    <text evidence="3">The sequence shown here is derived from an EMBL/GenBank/DDBJ whole genome shotgun (WGS) entry which is preliminary data.</text>
</comment>
<evidence type="ECO:0000313" key="4">
    <source>
        <dbReference type="Proteomes" id="UP001549920"/>
    </source>
</evidence>
<organism evidence="3 4">
    <name type="scientific">Loxostege sticticalis</name>
    <name type="common">Beet webworm moth</name>
    <dbReference type="NCBI Taxonomy" id="481309"/>
    <lineage>
        <taxon>Eukaryota</taxon>
        <taxon>Metazoa</taxon>
        <taxon>Ecdysozoa</taxon>
        <taxon>Arthropoda</taxon>
        <taxon>Hexapoda</taxon>
        <taxon>Insecta</taxon>
        <taxon>Pterygota</taxon>
        <taxon>Neoptera</taxon>
        <taxon>Endopterygota</taxon>
        <taxon>Lepidoptera</taxon>
        <taxon>Glossata</taxon>
        <taxon>Ditrysia</taxon>
        <taxon>Pyraloidea</taxon>
        <taxon>Crambidae</taxon>
        <taxon>Pyraustinae</taxon>
        <taxon>Loxostege</taxon>
    </lineage>
</organism>
<evidence type="ECO:0000313" key="3">
    <source>
        <dbReference type="EMBL" id="KAL0860473.1"/>
    </source>
</evidence>
<dbReference type="Proteomes" id="UP001549920">
    <property type="component" value="Unassembled WGS sequence"/>
</dbReference>
<dbReference type="EMBL" id="JBEUOH010000025">
    <property type="protein sequence ID" value="KAL0860473.1"/>
    <property type="molecule type" value="Genomic_DNA"/>
</dbReference>
<dbReference type="SUPFAM" id="SSF88713">
    <property type="entry name" value="Glycoside hydrolase/deacetylase"/>
    <property type="match status" value="1"/>
</dbReference>
<dbReference type="Pfam" id="PF01522">
    <property type="entry name" value="Polysacc_deac_1"/>
    <property type="match status" value="1"/>
</dbReference>
<feature type="signal peptide" evidence="1">
    <location>
        <begin position="1"/>
        <end position="17"/>
    </location>
</feature>
<dbReference type="PANTHER" id="PTHR45985">
    <property type="match status" value="1"/>
</dbReference>
<sequence length="396" mass="45248">MRWSWLLPLCLVVLAAAQESDSSEEEATLPLAEPCDPEACKLPNCRCSSTDIPGNLQARDTPQFVLLTFDDAINIINVETYRELLDNRRNINQCPATATFFLSHQYTNYQLVNELYNKGHEIALHSITHSTPQTYWAEGDVELMRREFGDQKELTAHFANIPANSMRGIRMPFLQMAGNSTFEMMSEFDLQYDCSWPTITNINPGLWPYTLDYASTQDCVIPPCPSASVPGKWVLPMVSWRDLNDAPCSMVDSCFGVPSFNDEDAWFRFIVTNFERHYLGNRAPFGFFIHEWYLRTNPAVMRATVRFMDMINNMHDVFMVNANDVIEWVKNPVPVNEYVRRSCRWFTPSTCWPSSCGPLSASHNGIISQYWMQSCAACPVSYPWLNNPLGRNPPPS</sequence>
<protein>
    <recommendedName>
        <fullName evidence="2">NodB homology domain-containing protein</fullName>
    </recommendedName>
</protein>
<name>A0ABR3H6P5_LOXSC</name>